<comment type="caution">
    <text evidence="1">The sequence shown here is derived from an EMBL/GenBank/DDBJ whole genome shotgun (WGS) entry which is preliminary data.</text>
</comment>
<evidence type="ECO:0000313" key="2">
    <source>
        <dbReference type="Proteomes" id="UP000789366"/>
    </source>
</evidence>
<protein>
    <submittedName>
        <fullName evidence="1">2698_t:CDS:1</fullName>
    </submittedName>
</protein>
<proteinExistence type="predicted"/>
<accession>A0ACA9NLW6</accession>
<keyword evidence="2" id="KW-1185">Reference proteome</keyword>
<gene>
    <name evidence="1" type="ORF">SPELUC_LOCUS9215</name>
</gene>
<reference evidence="1" key="1">
    <citation type="submission" date="2021-06" db="EMBL/GenBank/DDBJ databases">
        <authorList>
            <person name="Kallberg Y."/>
            <person name="Tangrot J."/>
            <person name="Rosling A."/>
        </authorList>
    </citation>
    <scope>NUCLEOTIDE SEQUENCE</scope>
    <source>
        <strain evidence="1">28 12/20/2015</strain>
    </source>
</reference>
<organism evidence="1 2">
    <name type="scientific">Cetraspora pellucida</name>
    <dbReference type="NCBI Taxonomy" id="1433469"/>
    <lineage>
        <taxon>Eukaryota</taxon>
        <taxon>Fungi</taxon>
        <taxon>Fungi incertae sedis</taxon>
        <taxon>Mucoromycota</taxon>
        <taxon>Glomeromycotina</taxon>
        <taxon>Glomeromycetes</taxon>
        <taxon>Diversisporales</taxon>
        <taxon>Gigasporaceae</taxon>
        <taxon>Cetraspora</taxon>
    </lineage>
</organism>
<dbReference type="EMBL" id="CAJVPW010015161">
    <property type="protein sequence ID" value="CAG8659487.1"/>
    <property type="molecule type" value="Genomic_DNA"/>
</dbReference>
<name>A0ACA9NLW6_9GLOM</name>
<evidence type="ECO:0000313" key="1">
    <source>
        <dbReference type="EMBL" id="CAG8659487.1"/>
    </source>
</evidence>
<sequence length="193" mass="22884">MNHIINIKVNKENTNKTNNKIIIDNENVIDNENMINNEDNEASYNFSLYVGYKFQNWNNVDSYFEAYGRYNRFSVIKKRVECKDGVIKYQSLGFTTFINEHNHELHPEACKYSANFWSIEKDVLNDIEFYIKKENLSIFIQCQLLKAKYPNIIFLDMDFVNTIRCFKSKSQELKSDASHFFSFLTKKQSEKSS</sequence>
<dbReference type="Proteomes" id="UP000789366">
    <property type="component" value="Unassembled WGS sequence"/>
</dbReference>